<evidence type="ECO:0000313" key="2">
    <source>
        <dbReference type="EMBL" id="CUM69215.1"/>
    </source>
</evidence>
<sequence length="125" mass="13622">METDNFWEIKKKLTFTEICVEVRRLGDDYHILVSGGECPHIGCTVLAIPRPSLDGSGKMSSTASVLNVTGHKDEEVCRYLAEKVSAGKKTTVVCTGGIHMDGITKEQIAEIVEAMRIIAGEIVDK</sequence>
<dbReference type="RefSeq" id="WP_022415275.1">
    <property type="nucleotide sequence ID" value="NZ_CYXO01000001.1"/>
</dbReference>
<proteinExistence type="predicted"/>
<dbReference type="AlphaFoldDB" id="A0A173QUE3"/>
<reference evidence="3 5" key="2">
    <citation type="journal article" date="2019" name="Nat. Med.">
        <title>A library of human gut bacterial isolates paired with longitudinal multiomics data enables mechanistic microbiome research.</title>
        <authorList>
            <person name="Poyet M."/>
            <person name="Groussin M."/>
            <person name="Gibbons S.M."/>
            <person name="Avila-Pacheco J."/>
            <person name="Jiang X."/>
            <person name="Kearney S.M."/>
            <person name="Perrotta A.R."/>
            <person name="Berdy B."/>
            <person name="Zhao S."/>
            <person name="Lieberman T.D."/>
            <person name="Swanson P.K."/>
            <person name="Smith M."/>
            <person name="Roesemann S."/>
            <person name="Alexander J.E."/>
            <person name="Rich S.A."/>
            <person name="Livny J."/>
            <person name="Vlamakis H."/>
            <person name="Clish C."/>
            <person name="Bullock K."/>
            <person name="Deik A."/>
            <person name="Scott J."/>
            <person name="Pierce K.A."/>
            <person name="Xavier R.J."/>
            <person name="Alm E.J."/>
        </authorList>
    </citation>
    <scope>NUCLEOTIDE SEQUENCE [LARGE SCALE GENOMIC DNA]</scope>
    <source>
        <strain evidence="3 5">BIOML-A1</strain>
    </source>
</reference>
<feature type="domain" description="Prenylated flavin chaperone LpdD-like" evidence="1">
    <location>
        <begin position="16"/>
        <end position="124"/>
    </location>
</feature>
<evidence type="ECO:0000259" key="1">
    <source>
        <dbReference type="Pfam" id="PF21758"/>
    </source>
</evidence>
<name>A0A173QUE3_9FIRM</name>
<dbReference type="OrthoDB" id="5878625at2"/>
<gene>
    <name evidence="2" type="ORF">ERS852573_00061</name>
    <name evidence="3" type="ORF">GT576_10770</name>
</gene>
<evidence type="ECO:0000313" key="4">
    <source>
        <dbReference type="Proteomes" id="UP000095597"/>
    </source>
</evidence>
<dbReference type="Proteomes" id="UP000095597">
    <property type="component" value="Unassembled WGS sequence"/>
</dbReference>
<dbReference type="Pfam" id="PF21758">
    <property type="entry name" value="PAC_bac"/>
    <property type="match status" value="1"/>
</dbReference>
<dbReference type="EMBL" id="CYXO01000001">
    <property type="protein sequence ID" value="CUM69215.1"/>
    <property type="molecule type" value="Genomic_DNA"/>
</dbReference>
<dbReference type="InterPro" id="IPR048844">
    <property type="entry name" value="LpdD_chaperone-like"/>
</dbReference>
<accession>A0A173QUE3</accession>
<organism evidence="2 4">
    <name type="scientific">Dorea longicatena</name>
    <dbReference type="NCBI Taxonomy" id="88431"/>
    <lineage>
        <taxon>Bacteria</taxon>
        <taxon>Bacillati</taxon>
        <taxon>Bacillota</taxon>
        <taxon>Clostridia</taxon>
        <taxon>Lachnospirales</taxon>
        <taxon>Lachnospiraceae</taxon>
        <taxon>Dorea</taxon>
    </lineage>
</organism>
<evidence type="ECO:0000313" key="5">
    <source>
        <dbReference type="Proteomes" id="UP000449249"/>
    </source>
</evidence>
<protein>
    <recommendedName>
        <fullName evidence="1">Prenylated flavin chaperone LpdD-like domain-containing protein</fullName>
    </recommendedName>
</protein>
<dbReference type="Proteomes" id="UP000449249">
    <property type="component" value="Unassembled WGS sequence"/>
</dbReference>
<evidence type="ECO:0000313" key="3">
    <source>
        <dbReference type="EMBL" id="MZK10805.1"/>
    </source>
</evidence>
<reference evidence="2 4" key="1">
    <citation type="submission" date="2015-09" db="EMBL/GenBank/DDBJ databases">
        <authorList>
            <consortium name="Pathogen Informatics"/>
        </authorList>
    </citation>
    <scope>NUCLEOTIDE SEQUENCE [LARGE SCALE GENOMIC DNA]</scope>
    <source>
        <strain evidence="2 4">2789STDY5834961</strain>
    </source>
</reference>
<dbReference type="EMBL" id="WWSH01000008">
    <property type="protein sequence ID" value="MZK10805.1"/>
    <property type="molecule type" value="Genomic_DNA"/>
</dbReference>